<proteinExistence type="predicted"/>
<dbReference type="Pfam" id="PF23996">
    <property type="entry name" value="DUF7314"/>
    <property type="match status" value="1"/>
</dbReference>
<gene>
    <name evidence="3" type="ORF">ACFQMA_21070</name>
</gene>
<evidence type="ECO:0000313" key="3">
    <source>
        <dbReference type="EMBL" id="MFC7142318.1"/>
    </source>
</evidence>
<keyword evidence="4" id="KW-1185">Reference proteome</keyword>
<protein>
    <recommendedName>
        <fullName evidence="2">DUF7314 domain-containing protein</fullName>
    </recommendedName>
</protein>
<feature type="domain" description="DUF7314" evidence="2">
    <location>
        <begin position="1"/>
        <end position="89"/>
    </location>
</feature>
<name>A0ABD5Y8Z9_9EURY</name>
<feature type="transmembrane region" description="Helical" evidence="1">
    <location>
        <begin position="53"/>
        <end position="76"/>
    </location>
</feature>
<evidence type="ECO:0000256" key="1">
    <source>
        <dbReference type="SAM" id="Phobius"/>
    </source>
</evidence>
<organism evidence="3 4">
    <name type="scientific">Halosimplex aquaticum</name>
    <dbReference type="NCBI Taxonomy" id="3026162"/>
    <lineage>
        <taxon>Archaea</taxon>
        <taxon>Methanobacteriati</taxon>
        <taxon>Methanobacteriota</taxon>
        <taxon>Stenosarchaea group</taxon>
        <taxon>Halobacteria</taxon>
        <taxon>Halobacteriales</taxon>
        <taxon>Haloarculaceae</taxon>
        <taxon>Halosimplex</taxon>
    </lineage>
</organism>
<dbReference type="GeneID" id="78822654"/>
<keyword evidence="1" id="KW-0812">Transmembrane</keyword>
<feature type="transmembrane region" description="Helical" evidence="1">
    <location>
        <begin position="9"/>
        <end position="26"/>
    </location>
</feature>
<reference evidence="3 4" key="1">
    <citation type="journal article" date="2019" name="Int. J. Syst. Evol. Microbiol.">
        <title>The Global Catalogue of Microorganisms (GCM) 10K type strain sequencing project: providing services to taxonomists for standard genome sequencing and annotation.</title>
        <authorList>
            <consortium name="The Broad Institute Genomics Platform"/>
            <consortium name="The Broad Institute Genome Sequencing Center for Infectious Disease"/>
            <person name="Wu L."/>
            <person name="Ma J."/>
        </authorList>
    </citation>
    <scope>NUCLEOTIDE SEQUENCE [LARGE SCALE GENOMIC DNA]</scope>
    <source>
        <strain evidence="3 4">XZYJT29</strain>
    </source>
</reference>
<evidence type="ECO:0000259" key="2">
    <source>
        <dbReference type="Pfam" id="PF23996"/>
    </source>
</evidence>
<comment type="caution">
    <text evidence="3">The sequence shown here is derived from an EMBL/GenBank/DDBJ whole genome shotgun (WGS) entry which is preliminary data.</text>
</comment>
<evidence type="ECO:0000313" key="4">
    <source>
        <dbReference type="Proteomes" id="UP001596432"/>
    </source>
</evidence>
<dbReference type="Proteomes" id="UP001596432">
    <property type="component" value="Unassembled WGS sequence"/>
</dbReference>
<sequence>MADEFAKGLAILSGAGMAWLTLAGWYRTPSFEGDGVQLIAPVELSSPTVYDQIGIALMDVMAWFAVMGALTFWVVIPAVEQAREAYAERAD</sequence>
<dbReference type="RefSeq" id="WP_274323384.1">
    <property type="nucleotide sequence ID" value="NZ_CP118158.1"/>
</dbReference>
<keyword evidence="1" id="KW-0472">Membrane</keyword>
<dbReference type="AlphaFoldDB" id="A0ABD5Y8Z9"/>
<accession>A0ABD5Y8Z9</accession>
<keyword evidence="1" id="KW-1133">Transmembrane helix</keyword>
<dbReference type="InterPro" id="IPR055738">
    <property type="entry name" value="DUF7314"/>
</dbReference>
<dbReference type="EMBL" id="JBHTAS010000001">
    <property type="protein sequence ID" value="MFC7142318.1"/>
    <property type="molecule type" value="Genomic_DNA"/>
</dbReference>